<evidence type="ECO:0000256" key="4">
    <source>
        <dbReference type="ARBA" id="ARBA00023014"/>
    </source>
</evidence>
<dbReference type="Pfam" id="PF13247">
    <property type="entry name" value="Fer4_11"/>
    <property type="match status" value="1"/>
</dbReference>
<evidence type="ECO:0000256" key="3">
    <source>
        <dbReference type="ARBA" id="ARBA00023004"/>
    </source>
</evidence>
<organism evidence="6 7">
    <name type="scientific">Sulfurospirillum halorespirans DSM 13726</name>
    <dbReference type="NCBI Taxonomy" id="1193502"/>
    <lineage>
        <taxon>Bacteria</taxon>
        <taxon>Pseudomonadati</taxon>
        <taxon>Campylobacterota</taxon>
        <taxon>Epsilonproteobacteria</taxon>
        <taxon>Campylobacterales</taxon>
        <taxon>Sulfurospirillaceae</taxon>
        <taxon>Sulfurospirillum</taxon>
    </lineage>
</organism>
<dbReference type="PATRIC" id="fig|1193502.14.peg.314"/>
<dbReference type="GO" id="GO:0046872">
    <property type="term" value="F:metal ion binding"/>
    <property type="evidence" value="ECO:0007669"/>
    <property type="project" value="UniProtKB-KW"/>
</dbReference>
<feature type="domain" description="4Fe-4S ferredoxin-type" evidence="5">
    <location>
        <begin position="51"/>
        <end position="82"/>
    </location>
</feature>
<dbReference type="CDD" id="cd10551">
    <property type="entry name" value="PsrB"/>
    <property type="match status" value="1"/>
</dbReference>
<dbReference type="PROSITE" id="PS00198">
    <property type="entry name" value="4FE4S_FER_1"/>
    <property type="match status" value="1"/>
</dbReference>
<dbReference type="SUPFAM" id="SSF54862">
    <property type="entry name" value="4Fe-4S ferredoxins"/>
    <property type="match status" value="1"/>
</dbReference>
<feature type="domain" description="4Fe-4S ferredoxin-type" evidence="5">
    <location>
        <begin position="5"/>
        <end position="35"/>
    </location>
</feature>
<keyword evidence="4" id="KW-0411">Iron-sulfur</keyword>
<protein>
    <submittedName>
        <fullName evidence="6">Polysulfide reductase, subunit B</fullName>
    </submittedName>
</protein>
<dbReference type="InterPro" id="IPR050954">
    <property type="entry name" value="ET_IronSulfur_Cluster-Binding"/>
</dbReference>
<dbReference type="AlphaFoldDB" id="A0A1D7TGH2"/>
<dbReference type="RefSeq" id="WP_025343539.1">
    <property type="nucleotide sequence ID" value="NZ_CP017111.1"/>
</dbReference>
<keyword evidence="3" id="KW-0408">Iron</keyword>
<gene>
    <name evidence="6" type="ORF">SHALO_0308</name>
</gene>
<dbReference type="InterPro" id="IPR017900">
    <property type="entry name" value="4Fe4S_Fe_S_CS"/>
</dbReference>
<accession>A0A1D7TGH2</accession>
<evidence type="ECO:0000259" key="5">
    <source>
        <dbReference type="PROSITE" id="PS51379"/>
    </source>
</evidence>
<dbReference type="PROSITE" id="PS51379">
    <property type="entry name" value="4FE4S_FER_2"/>
    <property type="match status" value="3"/>
</dbReference>
<dbReference type="STRING" id="1193502.SHALO_0308"/>
<dbReference type="PANTHER" id="PTHR43177">
    <property type="entry name" value="PROTEIN NRFC"/>
    <property type="match status" value="1"/>
</dbReference>
<evidence type="ECO:0000256" key="2">
    <source>
        <dbReference type="ARBA" id="ARBA00022723"/>
    </source>
</evidence>
<proteinExistence type="predicted"/>
<dbReference type="EMBL" id="CP017111">
    <property type="protein sequence ID" value="AOO64105.1"/>
    <property type="molecule type" value="Genomic_DNA"/>
</dbReference>
<evidence type="ECO:0000256" key="1">
    <source>
        <dbReference type="ARBA" id="ARBA00022485"/>
    </source>
</evidence>
<dbReference type="Proteomes" id="UP000094609">
    <property type="component" value="Chromosome"/>
</dbReference>
<dbReference type="InterPro" id="IPR017896">
    <property type="entry name" value="4Fe4S_Fe-S-bd"/>
</dbReference>
<keyword evidence="1" id="KW-0004">4Fe-4S</keyword>
<keyword evidence="7" id="KW-1185">Reference proteome</keyword>
<dbReference type="Gene3D" id="3.30.70.20">
    <property type="match status" value="2"/>
</dbReference>
<evidence type="ECO:0000313" key="7">
    <source>
        <dbReference type="Proteomes" id="UP000094609"/>
    </source>
</evidence>
<sequence>MAKKYGMIHDNNLCIGCQACNVACRSENQIPESVYRLQVWVKQEEYPNGTLGYEYHRQSCVQCENTPCVSVCPTKASYVNDEGIVLVDVDLCVGCLYCVAACPYQARYVHPITKAPDKCTFCHESRLARGEEPACVTVCPTDALIFGDLNDPKSKINKALSERVTYRQKESLGTQPKMFIVPNHKGGIRS</sequence>
<reference evidence="7" key="1">
    <citation type="submission" date="2016-08" db="EMBL/GenBank/DDBJ databases">
        <title>Complete genome sequence of the organohalide-respiring Epsilonproteobacterium Sulfurospirillum halorespirans.</title>
        <authorList>
            <person name="Goris T."/>
            <person name="Zimmermann J."/>
            <person name="Schenz B."/>
            <person name="Lemos M."/>
            <person name="Hackermueller J."/>
            <person name="Diekert G."/>
        </authorList>
    </citation>
    <scope>NUCLEOTIDE SEQUENCE [LARGE SCALE GENOMIC DNA]</scope>
    <source>
        <strain>DSM 13726</strain>
        <strain evidence="7">PCE-M2</strain>
    </source>
</reference>
<feature type="domain" description="4Fe-4S ferredoxin-type" evidence="5">
    <location>
        <begin position="83"/>
        <end position="112"/>
    </location>
</feature>
<name>A0A1D7TGH2_9BACT</name>
<dbReference type="PANTHER" id="PTHR43177:SF3">
    <property type="entry name" value="PROTEIN NRFC HOMOLOG"/>
    <property type="match status" value="1"/>
</dbReference>
<dbReference type="GO" id="GO:0051539">
    <property type="term" value="F:4 iron, 4 sulfur cluster binding"/>
    <property type="evidence" value="ECO:0007669"/>
    <property type="project" value="UniProtKB-KW"/>
</dbReference>
<dbReference type="KEGG" id="shal:SHALO_0308"/>
<keyword evidence="2" id="KW-0479">Metal-binding</keyword>
<evidence type="ECO:0000313" key="6">
    <source>
        <dbReference type="EMBL" id="AOO64105.1"/>
    </source>
</evidence>